<dbReference type="InterPro" id="IPR041562">
    <property type="entry name" value="MCM_lid"/>
</dbReference>
<proteinExistence type="inferred from homology"/>
<keyword evidence="7 16" id="KW-0347">Helicase</keyword>
<dbReference type="InterPro" id="IPR033762">
    <property type="entry name" value="MCM_OB"/>
</dbReference>
<dbReference type="Pfam" id="PF17855">
    <property type="entry name" value="MCM_lid"/>
    <property type="match status" value="1"/>
</dbReference>
<evidence type="ECO:0000256" key="1">
    <source>
        <dbReference type="ARBA" id="ARBA00004123"/>
    </source>
</evidence>
<dbReference type="InterPro" id="IPR027417">
    <property type="entry name" value="P-loop_NTPase"/>
</dbReference>
<dbReference type="AlphaFoldDB" id="A0AAW1YF37"/>
<evidence type="ECO:0000256" key="15">
    <source>
        <dbReference type="RuleBase" id="RU004070"/>
    </source>
</evidence>
<dbReference type="SMART" id="SM00350">
    <property type="entry name" value="MCM"/>
    <property type="match status" value="1"/>
</dbReference>
<keyword evidence="9 15" id="KW-0238">DNA-binding</keyword>
<dbReference type="Gene3D" id="3.40.50.300">
    <property type="entry name" value="P-loop containing nucleotide triphosphate hydrolases"/>
    <property type="match status" value="1"/>
</dbReference>
<comment type="subcellular location">
    <subcellularLocation>
        <location evidence="1 16">Nucleus</location>
    </subcellularLocation>
</comment>
<dbReference type="InterPro" id="IPR054125">
    <property type="entry name" value="MCM5_C"/>
</dbReference>
<dbReference type="Gene3D" id="2.20.28.10">
    <property type="match status" value="1"/>
</dbReference>
<dbReference type="FunFam" id="2.20.28.10:FF:000005">
    <property type="entry name" value="DNA helicase"/>
    <property type="match status" value="1"/>
</dbReference>
<dbReference type="GO" id="GO:0006270">
    <property type="term" value="P:DNA replication initiation"/>
    <property type="evidence" value="ECO:0007669"/>
    <property type="project" value="UniProtKB-UniRule"/>
</dbReference>
<keyword evidence="11 16" id="KW-0131">Cell cycle</keyword>
<accession>A0AAW1YF37</accession>
<dbReference type="PRINTS" id="PR01661">
    <property type="entry name" value="MCMPROTEIN5"/>
</dbReference>
<name>A0AAW1YF37_RUBAR</name>
<dbReference type="PROSITE" id="PS50051">
    <property type="entry name" value="MCM_2"/>
    <property type="match status" value="1"/>
</dbReference>
<dbReference type="Proteomes" id="UP001457282">
    <property type="component" value="Unassembled WGS sequence"/>
</dbReference>
<dbReference type="GO" id="GO:0003697">
    <property type="term" value="F:single-stranded DNA binding"/>
    <property type="evidence" value="ECO:0007669"/>
    <property type="project" value="TreeGrafter"/>
</dbReference>
<dbReference type="Gene3D" id="2.40.50.140">
    <property type="entry name" value="Nucleic acid-binding proteins"/>
    <property type="match status" value="1"/>
</dbReference>
<dbReference type="GO" id="GO:0017116">
    <property type="term" value="F:single-stranded DNA helicase activity"/>
    <property type="evidence" value="ECO:0007669"/>
    <property type="project" value="TreeGrafter"/>
</dbReference>
<comment type="caution">
    <text evidence="18">The sequence shown here is derived from an EMBL/GenBank/DDBJ whole genome shotgun (WGS) entry which is preliminary data.</text>
</comment>
<evidence type="ECO:0000256" key="8">
    <source>
        <dbReference type="ARBA" id="ARBA00022840"/>
    </source>
</evidence>
<dbReference type="InterPro" id="IPR008048">
    <property type="entry name" value="MCM5"/>
</dbReference>
<reference evidence="18 19" key="1">
    <citation type="journal article" date="2023" name="G3 (Bethesda)">
        <title>A chromosome-length genome assembly and annotation of blackberry (Rubus argutus, cv. 'Hillquist').</title>
        <authorList>
            <person name="Bruna T."/>
            <person name="Aryal R."/>
            <person name="Dudchenko O."/>
            <person name="Sargent D.J."/>
            <person name="Mead D."/>
            <person name="Buti M."/>
            <person name="Cavallini A."/>
            <person name="Hytonen T."/>
            <person name="Andres J."/>
            <person name="Pham M."/>
            <person name="Weisz D."/>
            <person name="Mascagni F."/>
            <person name="Usai G."/>
            <person name="Natali L."/>
            <person name="Bassil N."/>
            <person name="Fernandez G.E."/>
            <person name="Lomsadze A."/>
            <person name="Armour M."/>
            <person name="Olukolu B."/>
            <person name="Poorten T."/>
            <person name="Britton C."/>
            <person name="Davik J."/>
            <person name="Ashrafi H."/>
            <person name="Aiden E.L."/>
            <person name="Borodovsky M."/>
            <person name="Worthington M."/>
        </authorList>
    </citation>
    <scope>NUCLEOTIDE SEQUENCE [LARGE SCALE GENOMIC DNA]</scope>
    <source>
        <strain evidence="18">PI 553951</strain>
    </source>
</reference>
<dbReference type="EMBL" id="JBEDUW010000001">
    <property type="protein sequence ID" value="KAK9947397.1"/>
    <property type="molecule type" value="Genomic_DNA"/>
</dbReference>
<dbReference type="Pfam" id="PF17207">
    <property type="entry name" value="MCM_OB"/>
    <property type="match status" value="1"/>
</dbReference>
<protein>
    <recommendedName>
        <fullName evidence="14 16">DNA replication licensing factor MCM5</fullName>
        <ecNumber evidence="3 16">3.6.4.12</ecNumber>
    </recommendedName>
</protein>
<keyword evidence="8 15" id="KW-0067">ATP-binding</keyword>
<comment type="subunit">
    <text evidence="16">Component of the MCM2-7 complex.</text>
</comment>
<organism evidence="18 19">
    <name type="scientific">Rubus argutus</name>
    <name type="common">Southern blackberry</name>
    <dbReference type="NCBI Taxonomy" id="59490"/>
    <lineage>
        <taxon>Eukaryota</taxon>
        <taxon>Viridiplantae</taxon>
        <taxon>Streptophyta</taxon>
        <taxon>Embryophyta</taxon>
        <taxon>Tracheophyta</taxon>
        <taxon>Spermatophyta</taxon>
        <taxon>Magnoliopsida</taxon>
        <taxon>eudicotyledons</taxon>
        <taxon>Gunneridae</taxon>
        <taxon>Pentapetalae</taxon>
        <taxon>rosids</taxon>
        <taxon>fabids</taxon>
        <taxon>Rosales</taxon>
        <taxon>Rosaceae</taxon>
        <taxon>Rosoideae</taxon>
        <taxon>Rosoideae incertae sedis</taxon>
        <taxon>Rubus</taxon>
    </lineage>
</organism>
<dbReference type="PANTHER" id="PTHR11630:SF42">
    <property type="entry name" value="DNA REPLICATION LICENSING FACTOR MCM5"/>
    <property type="match status" value="1"/>
</dbReference>
<dbReference type="InterPro" id="IPR027925">
    <property type="entry name" value="MCM_N"/>
</dbReference>
<dbReference type="Pfam" id="PF00493">
    <property type="entry name" value="MCM"/>
    <property type="match status" value="1"/>
</dbReference>
<evidence type="ECO:0000256" key="5">
    <source>
        <dbReference type="ARBA" id="ARBA00022741"/>
    </source>
</evidence>
<comment type="catalytic activity">
    <reaction evidence="12 16">
        <text>ATP + H2O = ADP + phosphate + H(+)</text>
        <dbReference type="Rhea" id="RHEA:13065"/>
        <dbReference type="ChEBI" id="CHEBI:15377"/>
        <dbReference type="ChEBI" id="CHEBI:15378"/>
        <dbReference type="ChEBI" id="CHEBI:30616"/>
        <dbReference type="ChEBI" id="CHEBI:43474"/>
        <dbReference type="ChEBI" id="CHEBI:456216"/>
        <dbReference type="EC" id="3.6.4.12"/>
    </reaction>
</comment>
<evidence type="ECO:0000256" key="11">
    <source>
        <dbReference type="ARBA" id="ARBA00023306"/>
    </source>
</evidence>
<evidence type="ECO:0000256" key="3">
    <source>
        <dbReference type="ARBA" id="ARBA00012551"/>
    </source>
</evidence>
<keyword evidence="5 15" id="KW-0547">Nucleotide-binding</keyword>
<dbReference type="GO" id="GO:0043138">
    <property type="term" value="F:3'-5' DNA helicase activity"/>
    <property type="evidence" value="ECO:0007669"/>
    <property type="project" value="TreeGrafter"/>
</dbReference>
<dbReference type="InterPro" id="IPR018525">
    <property type="entry name" value="MCM_CS"/>
</dbReference>
<dbReference type="Pfam" id="PF21933">
    <property type="entry name" value="MCM5_C"/>
    <property type="match status" value="1"/>
</dbReference>
<dbReference type="PANTHER" id="PTHR11630">
    <property type="entry name" value="DNA REPLICATION LICENSING FACTOR MCM FAMILY MEMBER"/>
    <property type="match status" value="1"/>
</dbReference>
<dbReference type="PRINTS" id="PR01657">
    <property type="entry name" value="MCMFAMILY"/>
</dbReference>
<evidence type="ECO:0000256" key="12">
    <source>
        <dbReference type="ARBA" id="ARBA00047995"/>
    </source>
</evidence>
<dbReference type="GO" id="GO:0003688">
    <property type="term" value="F:DNA replication origin binding"/>
    <property type="evidence" value="ECO:0007669"/>
    <property type="project" value="UniProtKB-UniRule"/>
</dbReference>
<gene>
    <name evidence="18" type="ORF">M0R45_003023</name>
</gene>
<sequence length="737" mass="81246">MSGWDEGAIYYSDQAQSLGGDNDDLGSNAGAASRHSVLQKFKEFIRNFETQSSTNVFPYRESLLHNPKHLVVDMEDLGDFDSDLPAKLRSAPADYLPLFENAAGQVLANLKTKVAGNEGQLEEPVPEDVQILLTSREDPASMRRLGAQSISKLIKISGITIAASRVKAKATYVIVMCKNCKNVQRVPCRPGLGGAIVPRSCNHIPQPGEEPCPLDPWVVVPDKSKYVDQQTLKLQENPEDVPTGELPRNMLLSVDRHLVQTIVPGTRLTIMGIYSIYQASNSSTSHKGAVAVRQPYIRVVGIEEANDANSRGPAAFTAEEIEEFKKFAAEPDVYKSICSKIAPSIFGHEDLKKAVACLLFGGSRKHLPDGVKLRGDINVLLLGDPSTAKSQFLKFVEKTAPVAVYTSGKGSSAAGLTASVIRDNSSREFYLEGGAMVLADGGVVCIDEFDKMRPEDRVAIHEAMEQQTISIAKAGITTVLNSRTSVLAAANPPSGRYDDLKSAQDNIDLQTTILSRFDLIFIVKDIRMYSQDKIIASHVIKVHASAGAAVGDTRVSKEKEENWLKRYLQYCRTECHPRLSESASKSLQNHYVKIRQDMRQQANETGEAAAIPITVRQLEAIVRLSESLAKMKLSHVATEENVTEAVRLFTVSTMDAARSGIYQLVNITPEMANEIKQAESHIKRRVGIGNHISERKLIDELTRMGMNESIVRRALIIMHQRDEVEYKGERRLILRKA</sequence>
<dbReference type="GO" id="GO:0000347">
    <property type="term" value="C:THO complex"/>
    <property type="evidence" value="ECO:0007669"/>
    <property type="project" value="UniProtKB-ARBA"/>
</dbReference>
<dbReference type="InterPro" id="IPR031327">
    <property type="entry name" value="MCM"/>
</dbReference>
<evidence type="ECO:0000256" key="10">
    <source>
        <dbReference type="ARBA" id="ARBA00023242"/>
    </source>
</evidence>
<evidence type="ECO:0000256" key="9">
    <source>
        <dbReference type="ARBA" id="ARBA00023125"/>
    </source>
</evidence>
<dbReference type="SUPFAM" id="SSF50249">
    <property type="entry name" value="Nucleic acid-binding proteins"/>
    <property type="match status" value="1"/>
</dbReference>
<dbReference type="FunFam" id="3.30.1640.10:FF:000016">
    <property type="entry name" value="DNA helicase"/>
    <property type="match status" value="1"/>
</dbReference>
<feature type="domain" description="MCM C-terminal AAA(+) ATPase" evidence="17">
    <location>
        <begin position="333"/>
        <end position="539"/>
    </location>
</feature>
<evidence type="ECO:0000313" key="19">
    <source>
        <dbReference type="Proteomes" id="UP001457282"/>
    </source>
</evidence>
<evidence type="ECO:0000256" key="7">
    <source>
        <dbReference type="ARBA" id="ARBA00022806"/>
    </source>
</evidence>
<dbReference type="CDD" id="cd17756">
    <property type="entry name" value="MCM5"/>
    <property type="match status" value="1"/>
</dbReference>
<dbReference type="GO" id="GO:0042555">
    <property type="term" value="C:MCM complex"/>
    <property type="evidence" value="ECO:0007669"/>
    <property type="project" value="UniProtKB-UniRule"/>
</dbReference>
<keyword evidence="10 16" id="KW-0539">Nucleus</keyword>
<dbReference type="PROSITE" id="PS00847">
    <property type="entry name" value="MCM_1"/>
    <property type="match status" value="1"/>
</dbReference>
<evidence type="ECO:0000259" key="17">
    <source>
        <dbReference type="PROSITE" id="PS50051"/>
    </source>
</evidence>
<dbReference type="GO" id="GO:0005524">
    <property type="term" value="F:ATP binding"/>
    <property type="evidence" value="ECO:0007669"/>
    <property type="project" value="UniProtKB-UniRule"/>
</dbReference>
<evidence type="ECO:0000256" key="13">
    <source>
        <dbReference type="ARBA" id="ARBA00053280"/>
    </source>
</evidence>
<comment type="similarity">
    <text evidence="2 15">Belongs to the MCM family.</text>
</comment>
<dbReference type="SUPFAM" id="SSF52540">
    <property type="entry name" value="P-loop containing nucleoside triphosphate hydrolases"/>
    <property type="match status" value="1"/>
</dbReference>
<dbReference type="GO" id="GO:0016787">
    <property type="term" value="F:hydrolase activity"/>
    <property type="evidence" value="ECO:0007669"/>
    <property type="project" value="UniProtKB-KW"/>
</dbReference>
<keyword evidence="6 16" id="KW-0378">Hydrolase</keyword>
<dbReference type="EC" id="3.6.4.12" evidence="3 16"/>
<evidence type="ECO:0000256" key="16">
    <source>
        <dbReference type="RuleBase" id="RU368063"/>
    </source>
</evidence>
<comment type="function">
    <text evidence="13">Probable component of the MCM2-7 complex (MCM complex) that may function as a DNA helicase and which is essential to undergo a single round of replication initiation and elongation per cell cycle in eukaryotic cells.</text>
</comment>
<comment type="function">
    <text evidence="16">Acts as component of the MCM2-7 complex (MCM complex) which is the replicative helicase essential for 'once per cell cycle' DNA replication initiation and elongation in eukaryotic cells. The active ATPase sites in the MCM2-7 ring are formed through the interaction surfaces of two neighboring subunits such that a critical structure of a conserved arginine finger motif is provided in trans relative to the ATP-binding site of the Walker A box of the adjacent subunit. The six ATPase active sites, however, are likely to contribute differentially to the complex helicase activity.</text>
</comment>
<dbReference type="Gene3D" id="3.30.1640.10">
    <property type="entry name" value="mini-chromosome maintenance (MCM) complex, chain A, domain 1"/>
    <property type="match status" value="1"/>
</dbReference>
<keyword evidence="4 16" id="KW-0235">DNA replication</keyword>
<dbReference type="Pfam" id="PF14551">
    <property type="entry name" value="MCM_N"/>
    <property type="match status" value="1"/>
</dbReference>
<dbReference type="InterPro" id="IPR012340">
    <property type="entry name" value="NA-bd_OB-fold"/>
</dbReference>
<dbReference type="InterPro" id="IPR001208">
    <property type="entry name" value="MCM_dom"/>
</dbReference>
<dbReference type="GO" id="GO:0000727">
    <property type="term" value="P:double-strand break repair via break-induced replication"/>
    <property type="evidence" value="ECO:0007669"/>
    <property type="project" value="TreeGrafter"/>
</dbReference>
<evidence type="ECO:0000256" key="14">
    <source>
        <dbReference type="ARBA" id="ARBA00073496"/>
    </source>
</evidence>
<evidence type="ECO:0000313" key="18">
    <source>
        <dbReference type="EMBL" id="KAK9947397.1"/>
    </source>
</evidence>
<dbReference type="FunFam" id="3.40.50.300:FF:000929">
    <property type="entry name" value="DNA helicase"/>
    <property type="match status" value="1"/>
</dbReference>
<evidence type="ECO:0000256" key="2">
    <source>
        <dbReference type="ARBA" id="ARBA00008010"/>
    </source>
</evidence>
<evidence type="ECO:0000256" key="4">
    <source>
        <dbReference type="ARBA" id="ARBA00022705"/>
    </source>
</evidence>
<evidence type="ECO:0000256" key="6">
    <source>
        <dbReference type="ARBA" id="ARBA00022801"/>
    </source>
</evidence>
<keyword evidence="19" id="KW-1185">Reference proteome</keyword>